<dbReference type="Gene3D" id="3.30.360.10">
    <property type="entry name" value="Dihydrodipicolinate Reductase, domain 2"/>
    <property type="match status" value="1"/>
</dbReference>
<dbReference type="EMBL" id="JAGFNS010000008">
    <property type="protein sequence ID" value="MBO3738722.1"/>
    <property type="molecule type" value="Genomic_DNA"/>
</dbReference>
<dbReference type="Proteomes" id="UP000679690">
    <property type="component" value="Unassembled WGS sequence"/>
</dbReference>
<dbReference type="Gene3D" id="3.40.50.720">
    <property type="entry name" value="NAD(P)-binding Rossmann-like Domain"/>
    <property type="match status" value="1"/>
</dbReference>
<reference evidence="5 6" key="1">
    <citation type="submission" date="2021-03" db="EMBL/GenBank/DDBJ databases">
        <title>Actinoplanes flavus sp. nov., a novel actinomycete isolated from Coconut Palm rhizosphere soil.</title>
        <authorList>
            <person name="Luo X."/>
        </authorList>
    </citation>
    <scope>NUCLEOTIDE SEQUENCE [LARGE SCALE GENOMIC DNA]</scope>
    <source>
        <strain evidence="5 6">NEAU-H7</strain>
    </source>
</reference>
<evidence type="ECO:0000313" key="5">
    <source>
        <dbReference type="EMBL" id="MBO3738722.1"/>
    </source>
</evidence>
<dbReference type="SUPFAM" id="SSF55347">
    <property type="entry name" value="Glyceraldehyde-3-phosphate dehydrogenase-like, C-terminal domain"/>
    <property type="match status" value="1"/>
</dbReference>
<dbReference type="Pfam" id="PF01408">
    <property type="entry name" value="GFO_IDH_MocA"/>
    <property type="match status" value="1"/>
</dbReference>
<dbReference type="SUPFAM" id="SSF51735">
    <property type="entry name" value="NAD(P)-binding Rossmann-fold domains"/>
    <property type="match status" value="1"/>
</dbReference>
<evidence type="ECO:0000313" key="6">
    <source>
        <dbReference type="Proteomes" id="UP000679690"/>
    </source>
</evidence>
<comment type="similarity">
    <text evidence="1">Belongs to the Gfo/Idh/MocA family.</text>
</comment>
<sequence>MNTSIEPMRIGVLGAARIVKAALIDPARTVDGVEVVAIAARDPDRARRYAAQHGIGHVHPSYQALLADPVVNAVYIPLPAALHAPWTIAAIEAGKHVLCEKPFTSNTAAAEQVAEVAASSDSVVMEAYHSHHHPLQARLREIIASGELGRITAARATFCAPVPPGRDIRWDLTLGGGGLLDVGYYPVRQLRDLFGPAPEVTAARAWQRGGIDRLITATLRFASGVEGRIVSSIWSRHLIGATLEVAGEDGRMRVSWPYHPQMRGRIRVRGGHGSRVEPADRRSTYTYQLEAFRDGDDSGTGPADAVAQMRTLDAIYTAAGMSPRPS</sequence>
<feature type="domain" description="Gfo/Idh/MocA-like oxidoreductase N-terminal" evidence="3">
    <location>
        <begin position="8"/>
        <end position="127"/>
    </location>
</feature>
<evidence type="ECO:0000259" key="4">
    <source>
        <dbReference type="Pfam" id="PF22725"/>
    </source>
</evidence>
<feature type="domain" description="GFO/IDH/MocA-like oxidoreductase" evidence="4">
    <location>
        <begin position="138"/>
        <end position="252"/>
    </location>
</feature>
<dbReference type="PANTHER" id="PTHR22604:SF105">
    <property type="entry name" value="TRANS-1,2-DIHYDROBENZENE-1,2-DIOL DEHYDROGENASE"/>
    <property type="match status" value="1"/>
</dbReference>
<dbReference type="InterPro" id="IPR050984">
    <property type="entry name" value="Gfo/Idh/MocA_domain"/>
</dbReference>
<dbReference type="Pfam" id="PF22725">
    <property type="entry name" value="GFO_IDH_MocA_C3"/>
    <property type="match status" value="1"/>
</dbReference>
<dbReference type="PANTHER" id="PTHR22604">
    <property type="entry name" value="OXIDOREDUCTASES"/>
    <property type="match status" value="1"/>
</dbReference>
<keyword evidence="6" id="KW-1185">Reference proteome</keyword>
<dbReference type="InterPro" id="IPR036291">
    <property type="entry name" value="NAD(P)-bd_dom_sf"/>
</dbReference>
<keyword evidence="2" id="KW-0560">Oxidoreductase</keyword>
<protein>
    <submittedName>
        <fullName evidence="5">Gfo/Idh/MocA family oxidoreductase</fullName>
    </submittedName>
</protein>
<accession>A0ABS3UM34</accession>
<evidence type="ECO:0000259" key="3">
    <source>
        <dbReference type="Pfam" id="PF01408"/>
    </source>
</evidence>
<dbReference type="RefSeq" id="WP_208467876.1">
    <property type="nucleotide sequence ID" value="NZ_JAGFNS010000008.1"/>
</dbReference>
<comment type="caution">
    <text evidence="5">The sequence shown here is derived from an EMBL/GenBank/DDBJ whole genome shotgun (WGS) entry which is preliminary data.</text>
</comment>
<evidence type="ECO:0000256" key="2">
    <source>
        <dbReference type="ARBA" id="ARBA00023002"/>
    </source>
</evidence>
<dbReference type="InterPro" id="IPR055170">
    <property type="entry name" value="GFO_IDH_MocA-like_dom"/>
</dbReference>
<proteinExistence type="inferred from homology"/>
<dbReference type="InterPro" id="IPR000683">
    <property type="entry name" value="Gfo/Idh/MocA-like_OxRdtase_N"/>
</dbReference>
<evidence type="ECO:0000256" key="1">
    <source>
        <dbReference type="ARBA" id="ARBA00010928"/>
    </source>
</evidence>
<name>A0ABS3UM34_9ACTN</name>
<organism evidence="5 6">
    <name type="scientific">Actinoplanes flavus</name>
    <dbReference type="NCBI Taxonomy" id="2820290"/>
    <lineage>
        <taxon>Bacteria</taxon>
        <taxon>Bacillati</taxon>
        <taxon>Actinomycetota</taxon>
        <taxon>Actinomycetes</taxon>
        <taxon>Micromonosporales</taxon>
        <taxon>Micromonosporaceae</taxon>
        <taxon>Actinoplanes</taxon>
    </lineage>
</organism>
<gene>
    <name evidence="5" type="ORF">J5X75_14435</name>
</gene>